<feature type="transmembrane region" description="Helical" evidence="5">
    <location>
        <begin position="82"/>
        <end position="103"/>
    </location>
</feature>
<evidence type="ECO:0000313" key="8">
    <source>
        <dbReference type="Proteomes" id="UP000321491"/>
    </source>
</evidence>
<evidence type="ECO:0000256" key="5">
    <source>
        <dbReference type="SAM" id="Phobius"/>
    </source>
</evidence>
<feature type="transmembrane region" description="Helical" evidence="5">
    <location>
        <begin position="343"/>
        <end position="360"/>
    </location>
</feature>
<feature type="domain" description="O-antigen ligase-related" evidence="6">
    <location>
        <begin position="187"/>
        <end position="325"/>
    </location>
</feature>
<dbReference type="InterPro" id="IPR007016">
    <property type="entry name" value="O-antigen_ligase-rel_domated"/>
</dbReference>
<evidence type="ECO:0000256" key="3">
    <source>
        <dbReference type="ARBA" id="ARBA00022989"/>
    </source>
</evidence>
<feature type="transmembrane region" description="Helical" evidence="5">
    <location>
        <begin position="7"/>
        <end position="25"/>
    </location>
</feature>
<dbReference type="OrthoDB" id="4391260at2"/>
<organism evidence="7 8">
    <name type="scientific">Cerasibacillus quisquiliarum</name>
    <dbReference type="NCBI Taxonomy" id="227865"/>
    <lineage>
        <taxon>Bacteria</taxon>
        <taxon>Bacillati</taxon>
        <taxon>Bacillota</taxon>
        <taxon>Bacilli</taxon>
        <taxon>Bacillales</taxon>
        <taxon>Bacillaceae</taxon>
        <taxon>Cerasibacillus</taxon>
    </lineage>
</organism>
<feature type="transmembrane region" description="Helical" evidence="5">
    <location>
        <begin position="57"/>
        <end position="76"/>
    </location>
</feature>
<keyword evidence="4 5" id="KW-0472">Membrane</keyword>
<evidence type="ECO:0000256" key="4">
    <source>
        <dbReference type="ARBA" id="ARBA00023136"/>
    </source>
</evidence>
<feature type="transmembrane region" description="Helical" evidence="5">
    <location>
        <begin position="31"/>
        <end position="52"/>
    </location>
</feature>
<reference evidence="7 8" key="1">
    <citation type="submission" date="2019-07" db="EMBL/GenBank/DDBJ databases">
        <title>Whole genome shotgun sequence of Cerasibacillus quisquiliarum NBRC 102429.</title>
        <authorList>
            <person name="Hosoyama A."/>
            <person name="Uohara A."/>
            <person name="Ohji S."/>
            <person name="Ichikawa N."/>
        </authorList>
    </citation>
    <scope>NUCLEOTIDE SEQUENCE [LARGE SCALE GENOMIC DNA]</scope>
    <source>
        <strain evidence="7 8">NBRC 102429</strain>
    </source>
</reference>
<keyword evidence="2 5" id="KW-0812">Transmembrane</keyword>
<keyword evidence="3 5" id="KW-1133">Transmembrane helix</keyword>
<evidence type="ECO:0000256" key="2">
    <source>
        <dbReference type="ARBA" id="ARBA00022692"/>
    </source>
</evidence>
<gene>
    <name evidence="7" type="ORF">CQU01_03750</name>
</gene>
<comment type="caution">
    <text evidence="7">The sequence shown here is derived from an EMBL/GenBank/DDBJ whole genome shotgun (WGS) entry which is preliminary data.</text>
</comment>
<evidence type="ECO:0000313" key="7">
    <source>
        <dbReference type="EMBL" id="GEN30137.1"/>
    </source>
</evidence>
<dbReference type="GO" id="GO:0016020">
    <property type="term" value="C:membrane"/>
    <property type="evidence" value="ECO:0007669"/>
    <property type="project" value="UniProtKB-SubCell"/>
</dbReference>
<feature type="transmembrane region" description="Helical" evidence="5">
    <location>
        <begin position="235"/>
        <end position="258"/>
    </location>
</feature>
<feature type="transmembrane region" description="Helical" evidence="5">
    <location>
        <begin position="309"/>
        <end position="331"/>
    </location>
</feature>
<dbReference type="EMBL" id="BJXW01000005">
    <property type="protein sequence ID" value="GEN30137.1"/>
    <property type="molecule type" value="Genomic_DNA"/>
</dbReference>
<protein>
    <recommendedName>
        <fullName evidence="6">O-antigen ligase-related domain-containing protein</fullName>
    </recommendedName>
</protein>
<evidence type="ECO:0000259" key="6">
    <source>
        <dbReference type="Pfam" id="PF04932"/>
    </source>
</evidence>
<accession>A0A511UU84</accession>
<sequence length="395" mass="45637">MKNIEVNIKMIIVTIILFSFLEPDYVKANSVLHIIFYIIRIIGILLSIIVVIKKQRILYVSLLVTLYYFVYGFSTILNGGDLTGLISDAIPIWGFVVWVEIILRYSPLKGLSILNFVYSTLVYINVLFFLVFPNGYTSYYTSAGIVVRYFLGVYNQFATYLIPAVVISVVHSMVNYNKITIQSKLLIATVSFTFIYFWSATSIIGIFLIIIYLLFVHKGWLRYMVNNKTIAVSTLILFIVVIYFNNLNAFSFIIEDLLKKDLTLSTRTRIWDIAKLMISESPYFGYGYLEGGKYVYITQSIQRSAHNTILQILLQSGFFGLLTFVLLILVFFKRVKKFKTKRITRFILFSLFTSLTMMLSEVYPLNFMYLILLLGIFTPNIIKEKAKFEGNTRIS</sequence>
<dbReference type="RefSeq" id="WP_146935140.1">
    <property type="nucleotide sequence ID" value="NZ_BJXW01000005.1"/>
</dbReference>
<feature type="transmembrane region" description="Helical" evidence="5">
    <location>
        <begin position="153"/>
        <end position="174"/>
    </location>
</feature>
<feature type="transmembrane region" description="Helical" evidence="5">
    <location>
        <begin position="115"/>
        <end position="133"/>
    </location>
</feature>
<evidence type="ECO:0000256" key="1">
    <source>
        <dbReference type="ARBA" id="ARBA00004141"/>
    </source>
</evidence>
<feature type="transmembrane region" description="Helical" evidence="5">
    <location>
        <begin position="186"/>
        <end position="215"/>
    </location>
</feature>
<keyword evidence="8" id="KW-1185">Reference proteome</keyword>
<name>A0A511UU84_9BACI</name>
<dbReference type="Pfam" id="PF04932">
    <property type="entry name" value="Wzy_C"/>
    <property type="match status" value="1"/>
</dbReference>
<comment type="subcellular location">
    <subcellularLocation>
        <location evidence="1">Membrane</location>
        <topology evidence="1">Multi-pass membrane protein</topology>
    </subcellularLocation>
</comment>
<dbReference type="AlphaFoldDB" id="A0A511UU84"/>
<proteinExistence type="predicted"/>
<dbReference type="Proteomes" id="UP000321491">
    <property type="component" value="Unassembled WGS sequence"/>
</dbReference>